<dbReference type="InterPro" id="IPR050541">
    <property type="entry name" value="LRR_TM_domain-containing"/>
</dbReference>
<proteinExistence type="predicted"/>
<evidence type="ECO:0000313" key="5">
    <source>
        <dbReference type="EMBL" id="KAL1124192.1"/>
    </source>
</evidence>
<dbReference type="InterPro" id="IPR032675">
    <property type="entry name" value="LRR_dom_sf"/>
</dbReference>
<protein>
    <submittedName>
        <fullName evidence="5">Uncharacterized protein</fullName>
    </submittedName>
</protein>
<evidence type="ECO:0000313" key="6">
    <source>
        <dbReference type="Proteomes" id="UP001558652"/>
    </source>
</evidence>
<dbReference type="AlphaFoldDB" id="A0ABD0YP02"/>
<organism evidence="5 6">
    <name type="scientific">Ranatra chinensis</name>
    <dbReference type="NCBI Taxonomy" id="642074"/>
    <lineage>
        <taxon>Eukaryota</taxon>
        <taxon>Metazoa</taxon>
        <taxon>Ecdysozoa</taxon>
        <taxon>Arthropoda</taxon>
        <taxon>Hexapoda</taxon>
        <taxon>Insecta</taxon>
        <taxon>Pterygota</taxon>
        <taxon>Neoptera</taxon>
        <taxon>Paraneoptera</taxon>
        <taxon>Hemiptera</taxon>
        <taxon>Heteroptera</taxon>
        <taxon>Panheteroptera</taxon>
        <taxon>Nepomorpha</taxon>
        <taxon>Nepidae</taxon>
        <taxon>Ranatrinae</taxon>
        <taxon>Ranatra</taxon>
    </lineage>
</organism>
<dbReference type="Gene3D" id="3.80.10.10">
    <property type="entry name" value="Ribonuclease Inhibitor"/>
    <property type="match status" value="2"/>
</dbReference>
<evidence type="ECO:0000256" key="2">
    <source>
        <dbReference type="ARBA" id="ARBA00022737"/>
    </source>
</evidence>
<keyword evidence="2" id="KW-0677">Repeat</keyword>
<feature type="compositionally biased region" description="Basic residues" evidence="3">
    <location>
        <begin position="787"/>
        <end position="806"/>
    </location>
</feature>
<dbReference type="SMART" id="SM00369">
    <property type="entry name" value="LRR_TYP"/>
    <property type="match status" value="6"/>
</dbReference>
<name>A0ABD0YP02_9HEMI</name>
<feature type="compositionally biased region" description="Polar residues" evidence="3">
    <location>
        <begin position="741"/>
        <end position="753"/>
    </location>
</feature>
<dbReference type="PANTHER" id="PTHR24369:SF211">
    <property type="entry name" value="LEUCINE-RICH REPEAT-CONTAINING PROTEIN 15-LIKE"/>
    <property type="match status" value="1"/>
</dbReference>
<sequence length="844" mass="92687">MLGLVLAGSRRAQAQCPWDHYTGDLQASCICAYNSGQQLSVQCDMVDFPQLLKALDKFGRTAQIDLLYVNNSTVKSLTAGAFRNLKLTNLQLSGCRIRSVAPGAFEGLQATLKNLYLQDNEIEDVPIESLRILRNLTSLDLSKNRITRVPDNAFVTLVNLATLKLSDNNLTLGKDAFNGLRDTLKNLNLKGARQKRVPEAIKGLRTLAFLDMAQNGLRELPGPAGASLFEGLDSLTALNLERNVIQSVGPATFLGVKETLSSLSLLNNLLTEFPTEAISALTELRVLDIGFNLLTELPRDAFYGNPSLTLLALDGNPLYTVPGPAVAHLNATLRGLSLGGKFLHCDCRLRWVAQWIRRGDLQVTSRERNPEFCGSPPRFTERKFYNIEPEELVCSTEPTGIASAVSEDSLEDFIPHDIGVGVGYVELDQPTTTTETTTTTTTKTTTQPSTTKRTTTPKPTTTKTTTEATTRTSTHSTTVNATVPPGRRGSVVMSRSTLPPWSNHHQPTQRPPLVLGHRPAPQEVIVKSAHRQDSSVIIQWDSDTDNILGFRVVYRLFGDKSFKQGPPLEASEREFKIKNVPTQECIVVCVISLEEINVTPESVPYPQCREVRTASSPTNNMDKITIAASAAICGTVVVTVIVFVAASRRRTRKLHTLEGSTGKLGPVGGLPVACCPASSPGPLSSLATLNAFTTHKDWDQVSVYSNRSLSRSRMYHVERQVADDMRSHFSGKTTKPRSIADGQSQHSFSNNSGRYLSGNAFSSGLVNSRPELRQSRQSLAVSDRMSRQHQRRRSRTSRDQHHHSHSTHTLNYCPGDTSDNWTDHDIDIYMARNPTTARGGLVPL</sequence>
<dbReference type="EMBL" id="JBFDAA010000011">
    <property type="protein sequence ID" value="KAL1124192.1"/>
    <property type="molecule type" value="Genomic_DNA"/>
</dbReference>
<evidence type="ECO:0000256" key="3">
    <source>
        <dbReference type="SAM" id="MobiDB-lite"/>
    </source>
</evidence>
<dbReference type="SUPFAM" id="SSF52058">
    <property type="entry name" value="L domain-like"/>
    <property type="match status" value="1"/>
</dbReference>
<keyword evidence="4" id="KW-0812">Transmembrane</keyword>
<gene>
    <name evidence="5" type="ORF">AAG570_001962</name>
</gene>
<dbReference type="PANTHER" id="PTHR24369">
    <property type="entry name" value="ANTIGEN BSP, PUTATIVE-RELATED"/>
    <property type="match status" value="1"/>
</dbReference>
<reference evidence="5 6" key="1">
    <citation type="submission" date="2024-07" db="EMBL/GenBank/DDBJ databases">
        <title>Chromosome-level genome assembly of the water stick insect Ranatra chinensis (Heteroptera: Nepidae).</title>
        <authorList>
            <person name="Liu X."/>
        </authorList>
    </citation>
    <scope>NUCLEOTIDE SEQUENCE [LARGE SCALE GENOMIC DNA]</scope>
    <source>
        <strain evidence="5">Cailab_2021Rc</strain>
        <tissue evidence="5">Muscle</tissue>
    </source>
</reference>
<feature type="compositionally biased region" description="Low complexity" evidence="3">
    <location>
        <begin position="430"/>
        <end position="478"/>
    </location>
</feature>
<evidence type="ECO:0000256" key="4">
    <source>
        <dbReference type="SAM" id="Phobius"/>
    </source>
</evidence>
<feature type="transmembrane region" description="Helical" evidence="4">
    <location>
        <begin position="624"/>
        <end position="646"/>
    </location>
</feature>
<keyword evidence="4" id="KW-1133">Transmembrane helix</keyword>
<accession>A0ABD0YP02</accession>
<keyword evidence="1" id="KW-0433">Leucine-rich repeat</keyword>
<dbReference type="PROSITE" id="PS51450">
    <property type="entry name" value="LRR"/>
    <property type="match status" value="2"/>
</dbReference>
<feature type="region of interest" description="Disordered" evidence="3">
    <location>
        <begin position="765"/>
        <end position="817"/>
    </location>
</feature>
<comment type="caution">
    <text evidence="5">The sequence shown here is derived from an EMBL/GenBank/DDBJ whole genome shotgun (WGS) entry which is preliminary data.</text>
</comment>
<evidence type="ECO:0000256" key="1">
    <source>
        <dbReference type="ARBA" id="ARBA00022614"/>
    </source>
</evidence>
<keyword evidence="6" id="KW-1185">Reference proteome</keyword>
<keyword evidence="4" id="KW-0472">Membrane</keyword>
<dbReference type="InterPro" id="IPR003591">
    <property type="entry name" value="Leu-rich_rpt_typical-subtyp"/>
</dbReference>
<dbReference type="InterPro" id="IPR001611">
    <property type="entry name" value="Leu-rich_rpt"/>
</dbReference>
<feature type="region of interest" description="Disordered" evidence="3">
    <location>
        <begin position="723"/>
        <end position="753"/>
    </location>
</feature>
<dbReference type="Pfam" id="PF13855">
    <property type="entry name" value="LRR_8"/>
    <property type="match status" value="2"/>
</dbReference>
<feature type="region of interest" description="Disordered" evidence="3">
    <location>
        <begin position="429"/>
        <end position="489"/>
    </location>
</feature>
<dbReference type="Proteomes" id="UP001558652">
    <property type="component" value="Unassembled WGS sequence"/>
</dbReference>